<name>M5U5P2_9BACT</name>
<dbReference type="PATRIC" id="fig|1263870.3.peg.1924"/>
<dbReference type="EMBL" id="ANOH01000124">
    <property type="protein sequence ID" value="EMI56760.1"/>
    <property type="molecule type" value="Genomic_DNA"/>
</dbReference>
<organism evidence="1 2">
    <name type="scientific">Rhodopirellula sallentina SM41</name>
    <dbReference type="NCBI Taxonomy" id="1263870"/>
    <lineage>
        <taxon>Bacteria</taxon>
        <taxon>Pseudomonadati</taxon>
        <taxon>Planctomycetota</taxon>
        <taxon>Planctomycetia</taxon>
        <taxon>Pirellulales</taxon>
        <taxon>Pirellulaceae</taxon>
        <taxon>Rhodopirellula</taxon>
    </lineage>
</organism>
<evidence type="ECO:0000313" key="2">
    <source>
        <dbReference type="Proteomes" id="UP000011885"/>
    </source>
</evidence>
<gene>
    <name evidence="1" type="ORF">RSSM_01800</name>
</gene>
<sequence length="43" mass="4691">MTCEQSRCVCVCLSERVLRRSEESSIEVTGCVDVVQQDGSLVG</sequence>
<accession>M5U5P2</accession>
<evidence type="ECO:0000313" key="1">
    <source>
        <dbReference type="EMBL" id="EMI56760.1"/>
    </source>
</evidence>
<proteinExistence type="predicted"/>
<dbReference type="AlphaFoldDB" id="M5U5P2"/>
<keyword evidence="2" id="KW-1185">Reference proteome</keyword>
<protein>
    <submittedName>
        <fullName evidence="1">Uncharacterized protein</fullName>
    </submittedName>
</protein>
<dbReference type="Proteomes" id="UP000011885">
    <property type="component" value="Unassembled WGS sequence"/>
</dbReference>
<comment type="caution">
    <text evidence="1">The sequence shown here is derived from an EMBL/GenBank/DDBJ whole genome shotgun (WGS) entry which is preliminary data.</text>
</comment>
<reference evidence="1 2" key="1">
    <citation type="journal article" date="2013" name="Mar. Genomics">
        <title>Expression of sulfatases in Rhodopirellula baltica and the diversity of sulfatases in the genus Rhodopirellula.</title>
        <authorList>
            <person name="Wegner C.E."/>
            <person name="Richter-Heitmann T."/>
            <person name="Klindworth A."/>
            <person name="Klockow C."/>
            <person name="Richter M."/>
            <person name="Achstetter T."/>
            <person name="Glockner F.O."/>
            <person name="Harder J."/>
        </authorList>
    </citation>
    <scope>NUCLEOTIDE SEQUENCE [LARGE SCALE GENOMIC DNA]</scope>
    <source>
        <strain evidence="1 2">SM41</strain>
    </source>
</reference>